<dbReference type="SUPFAM" id="SSF103473">
    <property type="entry name" value="MFS general substrate transporter"/>
    <property type="match status" value="1"/>
</dbReference>
<proteinExistence type="predicted"/>
<dbReference type="Proteomes" id="UP001364211">
    <property type="component" value="Unassembled WGS sequence"/>
</dbReference>
<dbReference type="Gene3D" id="1.20.1250.20">
    <property type="entry name" value="MFS general substrate transporter like domains"/>
    <property type="match status" value="1"/>
</dbReference>
<comment type="subcellular location">
    <subcellularLocation>
        <location evidence="1">Cell membrane</location>
        <topology evidence="1">Multi-pass membrane protein</topology>
    </subcellularLocation>
</comment>
<feature type="transmembrane region" description="Helical" evidence="6">
    <location>
        <begin position="385"/>
        <end position="403"/>
    </location>
</feature>
<dbReference type="InterPro" id="IPR036259">
    <property type="entry name" value="MFS_trans_sf"/>
</dbReference>
<organism evidence="7 8">
    <name type="scientific">Pseudonocardia spirodelae</name>
    <dbReference type="NCBI Taxonomy" id="3133431"/>
    <lineage>
        <taxon>Bacteria</taxon>
        <taxon>Bacillati</taxon>
        <taxon>Actinomycetota</taxon>
        <taxon>Actinomycetes</taxon>
        <taxon>Pseudonocardiales</taxon>
        <taxon>Pseudonocardiaceae</taxon>
        <taxon>Pseudonocardia</taxon>
    </lineage>
</organism>
<dbReference type="EMBL" id="JBBJUP010000027">
    <property type="protein sequence ID" value="MEJ8282026.1"/>
    <property type="molecule type" value="Genomic_DNA"/>
</dbReference>
<feature type="transmembrane region" description="Helical" evidence="6">
    <location>
        <begin position="263"/>
        <end position="283"/>
    </location>
</feature>
<feature type="transmembrane region" description="Helical" evidence="6">
    <location>
        <begin position="81"/>
        <end position="102"/>
    </location>
</feature>
<feature type="transmembrane region" description="Helical" evidence="6">
    <location>
        <begin position="229"/>
        <end position="251"/>
    </location>
</feature>
<evidence type="ECO:0000256" key="3">
    <source>
        <dbReference type="ARBA" id="ARBA00022692"/>
    </source>
</evidence>
<dbReference type="PANTHER" id="PTHR23513:SF6">
    <property type="entry name" value="MAJOR FACILITATOR SUPERFAMILY ASSOCIATED DOMAIN-CONTAINING PROTEIN"/>
    <property type="match status" value="1"/>
</dbReference>
<sequence length="416" mass="41868">MSETAPPVPARERTDLRRYLAARVVSVAGALVAAVALPVLVYRLTGSAAWTAAVATAEALPYLLFGLVAGALADRVDRRRLMVGVDLASGLVLAGIPLAWWAGVLTPVQVLGTAVAVQTGFVFFDAANFGALPTLVGADRITAAFSTLYGATTVVELLVPPLAGLAVAVVAPAPLLSVTALTALASALLIRSVAGRLSPGPGTRAPTRMLADVREGLSLLWGHRVVRTLTLVGTTQAVAGGAWLAMTVPWADRVLGIAPAGDARLGLLFACWGVGGLGAARLVPALSGRWGGARLALAALPVSLACALAVVAATHWVPALLAATAFGAAYSTVVLNAVTYRLEVTPEHARARVSTTARMLSWGAGTPVGAALAGAVASTPAGPRGGLAAGAAVLAVGVALAWVTPPLRRAARAAAH</sequence>
<evidence type="ECO:0000256" key="5">
    <source>
        <dbReference type="ARBA" id="ARBA00023136"/>
    </source>
</evidence>
<feature type="transmembrane region" description="Helical" evidence="6">
    <location>
        <begin position="359"/>
        <end position="379"/>
    </location>
</feature>
<keyword evidence="3 6" id="KW-0812">Transmembrane</keyword>
<evidence type="ECO:0000256" key="4">
    <source>
        <dbReference type="ARBA" id="ARBA00022989"/>
    </source>
</evidence>
<dbReference type="RefSeq" id="WP_340295040.1">
    <property type="nucleotide sequence ID" value="NZ_JBBJUP010000027.1"/>
</dbReference>
<dbReference type="CDD" id="cd06173">
    <property type="entry name" value="MFS_MefA_like"/>
    <property type="match status" value="1"/>
</dbReference>
<evidence type="ECO:0000256" key="1">
    <source>
        <dbReference type="ARBA" id="ARBA00004651"/>
    </source>
</evidence>
<feature type="transmembrane region" description="Helical" evidence="6">
    <location>
        <begin position="295"/>
        <end position="313"/>
    </location>
</feature>
<keyword evidence="4 6" id="KW-1133">Transmembrane helix</keyword>
<evidence type="ECO:0000313" key="7">
    <source>
        <dbReference type="EMBL" id="MEJ8282026.1"/>
    </source>
</evidence>
<keyword evidence="5 6" id="KW-0472">Membrane</keyword>
<evidence type="ECO:0000256" key="2">
    <source>
        <dbReference type="ARBA" id="ARBA00022475"/>
    </source>
</evidence>
<evidence type="ECO:0000313" key="8">
    <source>
        <dbReference type="Proteomes" id="UP001364211"/>
    </source>
</evidence>
<name>A0ABU8TDJ8_9PSEU</name>
<keyword evidence="2" id="KW-1003">Cell membrane</keyword>
<feature type="transmembrane region" description="Helical" evidence="6">
    <location>
        <begin position="108"/>
        <end position="129"/>
    </location>
</feature>
<feature type="transmembrane region" description="Helical" evidence="6">
    <location>
        <begin position="319"/>
        <end position="338"/>
    </location>
</feature>
<dbReference type="PANTHER" id="PTHR23513">
    <property type="entry name" value="INTEGRAL MEMBRANE EFFLUX PROTEIN-RELATED"/>
    <property type="match status" value="1"/>
</dbReference>
<feature type="transmembrane region" description="Helical" evidence="6">
    <location>
        <begin position="141"/>
        <end position="159"/>
    </location>
</feature>
<feature type="transmembrane region" description="Helical" evidence="6">
    <location>
        <begin position="165"/>
        <end position="190"/>
    </location>
</feature>
<dbReference type="Pfam" id="PF07690">
    <property type="entry name" value="MFS_1"/>
    <property type="match status" value="1"/>
</dbReference>
<dbReference type="InterPro" id="IPR011701">
    <property type="entry name" value="MFS"/>
</dbReference>
<gene>
    <name evidence="7" type="ORF">WJX68_24055</name>
</gene>
<reference evidence="7 8" key="1">
    <citation type="submission" date="2024-03" db="EMBL/GenBank/DDBJ databases">
        <title>Draft genome sequence of Pseudonocardia sp. DW16-2.</title>
        <authorList>
            <person name="Duangmal K."/>
        </authorList>
    </citation>
    <scope>NUCLEOTIDE SEQUENCE [LARGE SCALE GENOMIC DNA]</scope>
    <source>
        <strain evidence="7 8">DW16-2</strain>
    </source>
</reference>
<evidence type="ECO:0000256" key="6">
    <source>
        <dbReference type="SAM" id="Phobius"/>
    </source>
</evidence>
<feature type="transmembrane region" description="Helical" evidence="6">
    <location>
        <begin position="20"/>
        <end position="42"/>
    </location>
</feature>
<comment type="caution">
    <text evidence="7">The sequence shown here is derived from an EMBL/GenBank/DDBJ whole genome shotgun (WGS) entry which is preliminary data.</text>
</comment>
<feature type="transmembrane region" description="Helical" evidence="6">
    <location>
        <begin position="48"/>
        <end position="69"/>
    </location>
</feature>
<keyword evidence="8" id="KW-1185">Reference proteome</keyword>
<accession>A0ABU8TDJ8</accession>
<protein>
    <submittedName>
        <fullName evidence="7">MFS transporter</fullName>
    </submittedName>
</protein>